<organism evidence="11 12">
    <name type="scientific">Knufia peltigerae</name>
    <dbReference type="NCBI Taxonomy" id="1002370"/>
    <lineage>
        <taxon>Eukaryota</taxon>
        <taxon>Fungi</taxon>
        <taxon>Dikarya</taxon>
        <taxon>Ascomycota</taxon>
        <taxon>Pezizomycotina</taxon>
        <taxon>Eurotiomycetes</taxon>
        <taxon>Chaetothyriomycetidae</taxon>
        <taxon>Chaetothyriales</taxon>
        <taxon>Trichomeriaceae</taxon>
        <taxon>Knufia</taxon>
    </lineage>
</organism>
<feature type="region of interest" description="Disordered" evidence="9">
    <location>
        <begin position="636"/>
        <end position="662"/>
    </location>
</feature>
<dbReference type="Proteomes" id="UP001172681">
    <property type="component" value="Unassembled WGS sequence"/>
</dbReference>
<dbReference type="EC" id="3.2.1.-" evidence="8"/>
<evidence type="ECO:0000256" key="3">
    <source>
        <dbReference type="ARBA" id="ARBA00007658"/>
    </source>
</evidence>
<keyword evidence="12" id="KW-1185">Reference proteome</keyword>
<keyword evidence="5 7" id="KW-1015">Disulfide bond</keyword>
<dbReference type="PRINTS" id="PR00747">
    <property type="entry name" value="GLYHDRLASE47"/>
</dbReference>
<comment type="caution">
    <text evidence="11">The sequence shown here is derived from an EMBL/GenBank/DDBJ whole genome shotgun (WGS) entry which is preliminary data.</text>
</comment>
<dbReference type="InterPro" id="IPR050749">
    <property type="entry name" value="Glycosyl_Hydrolase_47"/>
</dbReference>
<evidence type="ECO:0000313" key="11">
    <source>
        <dbReference type="EMBL" id="KAJ9618817.1"/>
    </source>
</evidence>
<protein>
    <recommendedName>
        <fullName evidence="8">alpha-1,2-Mannosidase</fullName>
        <ecNumber evidence="8">3.2.1.-</ecNumber>
    </recommendedName>
</protein>
<sequence length="991" mass="111330">MAGPARATGGRRLCNCITLIAVSVTTLLLFRPIVTFVLPLNIDNPLPTTTTVIPSGFNWTSLIPHNPPKSITPLPSGKFHSFAVQHEFEPESPSDSSKRLSRRTAVKSAFDKCWKNYKAHAWLRDELEPLSGSGKDTYGGWAATLVDSLDTLWIMDLQSDFREAVKAVSVLDWANTTGTACNMFETNIRYLGGLLAAFDLSQEPVLLAKAVELGDMLYAGFDTPNRIPPFWLNFEQAKQGSLIAETHQISASVGSFSLEFTRLSQITGDPKYYSAVAHLTSVFEESQNSTAMPGMWPTFIDARNARFDENSFTLGALADSLYEYLPKMYSLVGGQEKIYQKMYLDAMDAVKKHLLFRPTTPDNKDILFSGSATVSQGVVTLGHEGQHLSCFAGGMFILGGKLFSRPDHLDIGAKLTHGCAYAYEAFPTGIMPEIFDMMHCASLDGCEWDEQRWQNQGNLDLPRGFARVQSPSYILRPEAIESIFILYRTTGDKTLQDLAWRMFQSIQKATETPYGNAGIEDVNAVNGKIQQKNSMETSTTLLELQTPMRVQLLSAHKCGSHSIQTFGALDSTSPRWLLPAVAVQRRNKSTTLPSPLAAQSKSLLDQTTPNPVTLFYDSDQKHPRISLKPYPAHVQRSIHRDLSSTHPAPLSTPPPLKRTDYDDGQIPLSDKVYRLFKVGKAYLQFYKTGFKNVWGNYKELRTIRARLRTDKFEDLIKYGRSGVASREGQGSEFRRQGVKQDGQAAPVLTRREYQLALRTRHDLLKLVPFSLIFAICGEFTPLIILAIGSAVVPYPCRIPQQERKDFLRPSKTESAVEKALARFSDPTRRSGDTQRESALDLKWDWRHEFIYAYRLHLNPFLTPLPLLGSLWHNMYALPRLRKHCSHIICDTVLIQREGGFAKLSPREVFLWSLNYGLRSSTQYISDQARKGLPIDVDSQELKKALLPVVEAEAEYIVNVDWSRVKPEDQWRAVFRPVGSVTPDDLYCLSRS</sequence>
<keyword evidence="4 8" id="KW-0378">Hydrolase</keyword>
<dbReference type="GO" id="GO:0016020">
    <property type="term" value="C:membrane"/>
    <property type="evidence" value="ECO:0007669"/>
    <property type="project" value="InterPro"/>
</dbReference>
<dbReference type="InterPro" id="IPR001382">
    <property type="entry name" value="Glyco_hydro_47"/>
</dbReference>
<gene>
    <name evidence="11" type="ORF">H2204_012893</name>
</gene>
<reference evidence="11" key="1">
    <citation type="submission" date="2022-10" db="EMBL/GenBank/DDBJ databases">
        <title>Culturing micro-colonial fungi from biological soil crusts in the Mojave desert and describing Neophaeococcomyces mojavensis, and introducing the new genera and species Taxawa tesnikishii.</title>
        <authorList>
            <person name="Kurbessoian T."/>
            <person name="Stajich J.E."/>
        </authorList>
    </citation>
    <scope>NUCLEOTIDE SEQUENCE</scope>
    <source>
        <strain evidence="11">TK_35</strain>
    </source>
</reference>
<feature type="active site" description="Proton donor" evidence="6">
    <location>
        <position position="433"/>
    </location>
</feature>
<keyword evidence="10" id="KW-1133">Transmembrane helix</keyword>
<evidence type="ECO:0000256" key="9">
    <source>
        <dbReference type="SAM" id="MobiDB-lite"/>
    </source>
</evidence>
<dbReference type="GO" id="GO:0005783">
    <property type="term" value="C:endoplasmic reticulum"/>
    <property type="evidence" value="ECO:0007669"/>
    <property type="project" value="TreeGrafter"/>
</dbReference>
<evidence type="ECO:0000256" key="7">
    <source>
        <dbReference type="PIRSR" id="PIRSR601382-3"/>
    </source>
</evidence>
<comment type="pathway">
    <text evidence="2">Protein modification; protein glycosylation.</text>
</comment>
<name>A0AA38XRL1_9EURO</name>
<dbReference type="AlphaFoldDB" id="A0AA38XRL1"/>
<dbReference type="GO" id="GO:0005509">
    <property type="term" value="F:calcium ion binding"/>
    <property type="evidence" value="ECO:0007669"/>
    <property type="project" value="InterPro"/>
</dbReference>
<dbReference type="GO" id="GO:0005975">
    <property type="term" value="P:carbohydrate metabolic process"/>
    <property type="evidence" value="ECO:0007669"/>
    <property type="project" value="InterPro"/>
</dbReference>
<dbReference type="InterPro" id="IPR012341">
    <property type="entry name" value="6hp_glycosidase-like_sf"/>
</dbReference>
<evidence type="ECO:0000256" key="8">
    <source>
        <dbReference type="RuleBase" id="RU361193"/>
    </source>
</evidence>
<comment type="similarity">
    <text evidence="3 8">Belongs to the glycosyl hydrolase 47 family.</text>
</comment>
<dbReference type="Pfam" id="PF01532">
    <property type="entry name" value="Glyco_hydro_47"/>
    <property type="match status" value="1"/>
</dbReference>
<dbReference type="SUPFAM" id="SSF48225">
    <property type="entry name" value="Seven-hairpin glycosidases"/>
    <property type="match status" value="1"/>
</dbReference>
<accession>A0AA38XRL1</accession>
<keyword evidence="8" id="KW-0326">Glycosidase</keyword>
<keyword evidence="10" id="KW-0472">Membrane</keyword>
<dbReference type="GO" id="GO:0004571">
    <property type="term" value="F:mannosyl-oligosaccharide 1,2-alpha-mannosidase activity"/>
    <property type="evidence" value="ECO:0007669"/>
    <property type="project" value="InterPro"/>
</dbReference>
<proteinExistence type="inferred from homology"/>
<dbReference type="PANTHER" id="PTHR11742">
    <property type="entry name" value="MANNOSYL-OLIGOSACCHARIDE ALPHA-1,2-MANNOSIDASE-RELATED"/>
    <property type="match status" value="1"/>
</dbReference>
<feature type="active site" description="Proton donor" evidence="6">
    <location>
        <position position="185"/>
    </location>
</feature>
<feature type="disulfide bond" evidence="7">
    <location>
        <begin position="390"/>
        <end position="419"/>
    </location>
</feature>
<evidence type="ECO:0000256" key="6">
    <source>
        <dbReference type="PIRSR" id="PIRSR601382-1"/>
    </source>
</evidence>
<feature type="active site" evidence="6">
    <location>
        <position position="478"/>
    </location>
</feature>
<dbReference type="GO" id="GO:0036503">
    <property type="term" value="P:ERAD pathway"/>
    <property type="evidence" value="ECO:0007669"/>
    <property type="project" value="UniProtKB-ARBA"/>
</dbReference>
<keyword evidence="10" id="KW-0812">Transmembrane</keyword>
<evidence type="ECO:0000256" key="2">
    <source>
        <dbReference type="ARBA" id="ARBA00004922"/>
    </source>
</evidence>
<comment type="cofactor">
    <cofactor evidence="1">
        <name>Ca(2+)</name>
        <dbReference type="ChEBI" id="CHEBI:29108"/>
    </cofactor>
</comment>
<evidence type="ECO:0000256" key="4">
    <source>
        <dbReference type="ARBA" id="ARBA00022801"/>
    </source>
</evidence>
<dbReference type="EMBL" id="JAPDRN010000137">
    <property type="protein sequence ID" value="KAJ9618817.1"/>
    <property type="molecule type" value="Genomic_DNA"/>
</dbReference>
<dbReference type="InterPro" id="IPR036026">
    <property type="entry name" value="Seven-hairpin_glycosidases"/>
</dbReference>
<dbReference type="PANTHER" id="PTHR11742:SF89">
    <property type="entry name" value="ALPHA-1,2-MANNOSIDASE"/>
    <property type="match status" value="1"/>
</dbReference>
<evidence type="ECO:0000256" key="10">
    <source>
        <dbReference type="SAM" id="Phobius"/>
    </source>
</evidence>
<feature type="transmembrane region" description="Helical" evidence="10">
    <location>
        <begin position="12"/>
        <end position="30"/>
    </location>
</feature>
<feature type="active site" evidence="6">
    <location>
        <position position="319"/>
    </location>
</feature>
<dbReference type="Gene3D" id="1.50.10.10">
    <property type="match status" value="1"/>
</dbReference>
<evidence type="ECO:0000256" key="5">
    <source>
        <dbReference type="ARBA" id="ARBA00023157"/>
    </source>
</evidence>
<evidence type="ECO:0000256" key="1">
    <source>
        <dbReference type="ARBA" id="ARBA00001913"/>
    </source>
</evidence>
<evidence type="ECO:0000313" key="12">
    <source>
        <dbReference type="Proteomes" id="UP001172681"/>
    </source>
</evidence>